<evidence type="ECO:0000313" key="1">
    <source>
        <dbReference type="EMBL" id="CCG08961.1"/>
    </source>
</evidence>
<dbReference type="EMBL" id="HE663493">
    <property type="protein sequence ID" value="CCG09273.1"/>
    <property type="molecule type" value="Genomic_DNA"/>
</dbReference>
<dbReference type="KEGG" id="rpm:RSPPHO_02335"/>
<dbReference type="PATRIC" id="fig|1150469.3.peg.2636"/>
<name>H6SNE2_PARPM</name>
<gene>
    <name evidence="1" type="ORF">RSPPHO_02335</name>
    <name evidence="2" type="ORF">RSPPHO_02647</name>
</gene>
<organism evidence="2 3">
    <name type="scientific">Pararhodospirillum photometricum DSM 122</name>
    <dbReference type="NCBI Taxonomy" id="1150469"/>
    <lineage>
        <taxon>Bacteria</taxon>
        <taxon>Pseudomonadati</taxon>
        <taxon>Pseudomonadota</taxon>
        <taxon>Alphaproteobacteria</taxon>
        <taxon>Rhodospirillales</taxon>
        <taxon>Rhodospirillaceae</taxon>
        <taxon>Pararhodospirillum</taxon>
    </lineage>
</organism>
<dbReference type="AlphaFoldDB" id="H6SNE2"/>
<dbReference type="Proteomes" id="UP000033220">
    <property type="component" value="Chromosome DSM 122"/>
</dbReference>
<sequence length="52" mass="6082">MWFEAKIHASHAYIFSSGQITIETKTEIEQGHHVTTDVYVSRVRFIDPRNYA</sequence>
<keyword evidence="3" id="KW-1185">Reference proteome</keyword>
<dbReference type="EMBL" id="HE663493">
    <property type="protein sequence ID" value="CCG08961.1"/>
    <property type="molecule type" value="Genomic_DNA"/>
</dbReference>
<dbReference type="KEGG" id="rpm:RSPPHO_02647"/>
<dbReference type="HOGENOM" id="CLU_3084207_0_0_5"/>
<accession>H6SNE2</accession>
<reference evidence="2 3" key="1">
    <citation type="submission" date="2012-02" db="EMBL/GenBank/DDBJ databases">
        <title>Shotgun genome sequence of Phaeospirillum photometricum DSM 122.</title>
        <authorList>
            <person name="Duquesne K."/>
            <person name="Sturgis J."/>
        </authorList>
    </citation>
    <scope>NUCLEOTIDE SEQUENCE [LARGE SCALE GENOMIC DNA]</scope>
    <source>
        <strain evidence="2">DSM 122</strain>
        <strain evidence="3">DSM122</strain>
    </source>
</reference>
<evidence type="ECO:0000313" key="2">
    <source>
        <dbReference type="EMBL" id="CCG09273.1"/>
    </source>
</evidence>
<evidence type="ECO:0000313" key="3">
    <source>
        <dbReference type="Proteomes" id="UP000033220"/>
    </source>
</evidence>
<proteinExistence type="predicted"/>
<protein>
    <submittedName>
        <fullName evidence="2">Uncharacterized protein</fullName>
    </submittedName>
</protein>